<organism evidence="4 5">
    <name type="scientific">Streptomyces mutomycini</name>
    <dbReference type="NCBI Taxonomy" id="284036"/>
    <lineage>
        <taxon>Bacteria</taxon>
        <taxon>Bacillati</taxon>
        <taxon>Actinomycetota</taxon>
        <taxon>Actinomycetes</taxon>
        <taxon>Kitasatosporales</taxon>
        <taxon>Streptomycetaceae</taxon>
        <taxon>Streptomyces</taxon>
    </lineage>
</organism>
<name>A0ABW0B4S9_9ACTN</name>
<keyword evidence="1" id="KW-0732">Signal</keyword>
<dbReference type="Pfam" id="PF06236">
    <property type="entry name" value="MelC1"/>
    <property type="match status" value="1"/>
</dbReference>
<sequence>MNPTTGTPREPAGAPRPARRAVLRTVFTAAVIAGTGAALAPVLLEGHGAAGRAQERDAVGPERFSELYRGREIKGTATAVVAAGAQADAGEAGAVTAAPGIDVRVDGRALHVMRRADGSYLSAVNHYESFPTLLETARAAVDELGTAQLSASSPHTI</sequence>
<dbReference type="Proteomes" id="UP001596208">
    <property type="component" value="Unassembled WGS sequence"/>
</dbReference>
<dbReference type="EMBL" id="JBHSKI010000006">
    <property type="protein sequence ID" value="MFC5172108.1"/>
    <property type="molecule type" value="Genomic_DNA"/>
</dbReference>
<protein>
    <submittedName>
        <fullName evidence="4">Tyrosinase family oxidase copper chaperone</fullName>
    </submittedName>
</protein>
<dbReference type="Gene3D" id="3.30.1880.10">
    <property type="entry name" value="protein ne1242 domain like"/>
    <property type="match status" value="1"/>
</dbReference>
<feature type="transmembrane region" description="Helical" evidence="3">
    <location>
        <begin position="21"/>
        <end position="44"/>
    </location>
</feature>
<reference evidence="5" key="1">
    <citation type="journal article" date="2019" name="Int. J. Syst. Evol. Microbiol.">
        <title>The Global Catalogue of Microorganisms (GCM) 10K type strain sequencing project: providing services to taxonomists for standard genome sequencing and annotation.</title>
        <authorList>
            <consortium name="The Broad Institute Genomics Platform"/>
            <consortium name="The Broad Institute Genome Sequencing Center for Infectious Disease"/>
            <person name="Wu L."/>
            <person name="Ma J."/>
        </authorList>
    </citation>
    <scope>NUCLEOTIDE SEQUENCE [LARGE SCALE GENOMIC DNA]</scope>
    <source>
        <strain evidence="5">CGMCC 4.1721</strain>
    </source>
</reference>
<keyword evidence="3" id="KW-0812">Transmembrane</keyword>
<keyword evidence="3" id="KW-1133">Transmembrane helix</keyword>
<proteinExistence type="predicted"/>
<evidence type="ECO:0000256" key="3">
    <source>
        <dbReference type="SAM" id="Phobius"/>
    </source>
</evidence>
<dbReference type="InterPro" id="IPR010928">
    <property type="entry name" value="MelC1"/>
</dbReference>
<dbReference type="RefSeq" id="WP_031095849.1">
    <property type="nucleotide sequence ID" value="NZ_JBFADZ010000020.1"/>
</dbReference>
<evidence type="ECO:0000256" key="1">
    <source>
        <dbReference type="ARBA" id="ARBA00022729"/>
    </source>
</evidence>
<evidence type="ECO:0000313" key="4">
    <source>
        <dbReference type="EMBL" id="MFC5172108.1"/>
    </source>
</evidence>
<keyword evidence="5" id="KW-1185">Reference proteome</keyword>
<accession>A0ABW0B4S9</accession>
<keyword evidence="2" id="KW-0186">Copper</keyword>
<evidence type="ECO:0000256" key="2">
    <source>
        <dbReference type="ARBA" id="ARBA00023008"/>
    </source>
</evidence>
<evidence type="ECO:0000313" key="5">
    <source>
        <dbReference type="Proteomes" id="UP001596208"/>
    </source>
</evidence>
<gene>
    <name evidence="4" type="ORF">ACFPRK_16060</name>
</gene>
<keyword evidence="3" id="KW-0472">Membrane</keyword>
<dbReference type="InterPro" id="IPR023199">
    <property type="entry name" value="GriE/MELC1_sf"/>
</dbReference>
<comment type="caution">
    <text evidence="4">The sequence shown here is derived from an EMBL/GenBank/DDBJ whole genome shotgun (WGS) entry which is preliminary data.</text>
</comment>